<protein>
    <submittedName>
        <fullName evidence="3">RRP12-like protein</fullName>
    </submittedName>
</protein>
<feature type="region of interest" description="Disordered" evidence="1">
    <location>
        <begin position="1"/>
        <end position="34"/>
    </location>
</feature>
<evidence type="ECO:0000256" key="1">
    <source>
        <dbReference type="SAM" id="MobiDB-lite"/>
    </source>
</evidence>
<name>A0A6P3E313_BOMIM</name>
<keyword evidence="2" id="KW-1185">Reference proteome</keyword>
<evidence type="ECO:0000313" key="3">
    <source>
        <dbReference type="RefSeq" id="XP_003494293.1"/>
    </source>
</evidence>
<dbReference type="Proteomes" id="UP000515180">
    <property type="component" value="Unplaced"/>
</dbReference>
<dbReference type="GeneID" id="100742881"/>
<dbReference type="KEGG" id="bim:100742881"/>
<organism evidence="2 3">
    <name type="scientific">Bombus impatiens</name>
    <name type="common">Bumblebee</name>
    <dbReference type="NCBI Taxonomy" id="132113"/>
    <lineage>
        <taxon>Eukaryota</taxon>
        <taxon>Metazoa</taxon>
        <taxon>Ecdysozoa</taxon>
        <taxon>Arthropoda</taxon>
        <taxon>Hexapoda</taxon>
        <taxon>Insecta</taxon>
        <taxon>Pterygota</taxon>
        <taxon>Neoptera</taxon>
        <taxon>Endopterygota</taxon>
        <taxon>Hymenoptera</taxon>
        <taxon>Apocrita</taxon>
        <taxon>Aculeata</taxon>
        <taxon>Apoidea</taxon>
        <taxon>Anthophila</taxon>
        <taxon>Apidae</taxon>
        <taxon>Bombus</taxon>
        <taxon>Pyrobombus</taxon>
    </lineage>
</organism>
<dbReference type="OrthoDB" id="2192888at2759"/>
<sequence length="108" mass="12143">MGKLGLRLNSRKKAKRWPKGQSSSSNPQTKKHREQASWMFFKDSTASAKPGITEESLKKHNAIQGIESQVETPNSKDNSWETCTENTADTFATNCSNISFSRLVHNRT</sequence>
<accession>A0A6P3E313</accession>
<reference evidence="3" key="1">
    <citation type="submission" date="2025-08" db="UniProtKB">
        <authorList>
            <consortium name="RefSeq"/>
        </authorList>
    </citation>
    <scope>IDENTIFICATION</scope>
</reference>
<evidence type="ECO:0000313" key="2">
    <source>
        <dbReference type="Proteomes" id="UP000515180"/>
    </source>
</evidence>
<dbReference type="AlphaFoldDB" id="A0A6P3E313"/>
<gene>
    <name evidence="3" type="primary">LOC100742881</name>
</gene>
<dbReference type="RefSeq" id="XP_003494293.1">
    <property type="nucleotide sequence ID" value="XM_003494245.4"/>
</dbReference>
<feature type="compositionally biased region" description="Basic residues" evidence="1">
    <location>
        <begin position="9"/>
        <end position="18"/>
    </location>
</feature>
<proteinExistence type="predicted"/>